<comment type="caution">
    <text evidence="1">The sequence shown here is derived from an EMBL/GenBank/DDBJ whole genome shotgun (WGS) entry which is preliminary data.</text>
</comment>
<dbReference type="Proteomes" id="UP000297597">
    <property type="component" value="Unassembled WGS sequence"/>
</dbReference>
<keyword evidence="2" id="KW-1185">Reference proteome</keyword>
<dbReference type="EMBL" id="QFFZ01000028">
    <property type="protein sequence ID" value="TEB10356.1"/>
    <property type="molecule type" value="Genomic_DNA"/>
</dbReference>
<name>A0A4Y7RNH7_9FIRM</name>
<accession>A0A4Y7RNH7</accession>
<protein>
    <submittedName>
        <fullName evidence="1">Uncharacterized protein</fullName>
    </submittedName>
</protein>
<gene>
    <name evidence="1" type="ORF">Pmgp_02458</name>
</gene>
<dbReference type="RefSeq" id="WP_134214282.1">
    <property type="nucleotide sequence ID" value="NZ_QFFZ01000028.1"/>
</dbReference>
<organism evidence="1 2">
    <name type="scientific">Pelotomaculum propionicicum</name>
    <dbReference type="NCBI Taxonomy" id="258475"/>
    <lineage>
        <taxon>Bacteria</taxon>
        <taxon>Bacillati</taxon>
        <taxon>Bacillota</taxon>
        <taxon>Clostridia</taxon>
        <taxon>Eubacteriales</taxon>
        <taxon>Desulfotomaculaceae</taxon>
        <taxon>Pelotomaculum</taxon>
    </lineage>
</organism>
<sequence>MNCKDDDKVPAEEDNLGELDWEKDVFSRDIIVLEVNEQFITGIGSGFIEDALSRLEPSEVRFVLKNDQYVTEIPVNGKKGYLLKKGAPASGCLFLATDYLLLEPGAEYEISYIAKGYGTLKLDMSESDLRQIVNNSIQDEEKIYCHQFKCVDKGNCVLRFYIDGETGVADKDTLIYDINLKKKTKH</sequence>
<evidence type="ECO:0000313" key="1">
    <source>
        <dbReference type="EMBL" id="TEB10356.1"/>
    </source>
</evidence>
<proteinExistence type="predicted"/>
<reference evidence="1 2" key="1">
    <citation type="journal article" date="2018" name="Environ. Microbiol.">
        <title>Novel energy conservation strategies and behaviour of Pelotomaculum schinkii driving syntrophic propionate catabolism.</title>
        <authorList>
            <person name="Hidalgo-Ahumada C.A.P."/>
            <person name="Nobu M.K."/>
            <person name="Narihiro T."/>
            <person name="Tamaki H."/>
            <person name="Liu W.T."/>
            <person name="Kamagata Y."/>
            <person name="Stams A.J.M."/>
            <person name="Imachi H."/>
            <person name="Sousa D.Z."/>
        </authorList>
    </citation>
    <scope>NUCLEOTIDE SEQUENCE [LARGE SCALE GENOMIC DNA]</scope>
    <source>
        <strain evidence="1 2">MGP</strain>
    </source>
</reference>
<dbReference type="AlphaFoldDB" id="A0A4Y7RNH7"/>
<evidence type="ECO:0000313" key="2">
    <source>
        <dbReference type="Proteomes" id="UP000297597"/>
    </source>
</evidence>